<evidence type="ECO:0000313" key="4">
    <source>
        <dbReference type="Proteomes" id="UP000477651"/>
    </source>
</evidence>
<keyword evidence="2" id="KW-0812">Transmembrane</keyword>
<sequence>MFGSSKKQVLFNPSNYHSRRSRRMPRWLMTFLAGIIIGSGGFWFLQTNYVPQRISIEESNRLQHSISELEQEKNTLQRQLVETQSALTESRNKIQQLQATASSRPVPTVVEITPIQNTQDNTPLDLSKLTINVQSANFTGSRGKLNYDLTLNKSMLQAPDVSVQIAITTTGQYINKNKGFEQFPAISAVIGESSRLQGSFTFDKKPTLTPQAVDIRIIDAKTRKVLATQSFSVAPVEVETVTQTTGN</sequence>
<keyword evidence="1" id="KW-0175">Coiled coil</keyword>
<feature type="transmembrane region" description="Helical" evidence="2">
    <location>
        <begin position="27"/>
        <end position="45"/>
    </location>
</feature>
<evidence type="ECO:0000313" key="3">
    <source>
        <dbReference type="EMBL" id="NEN76100.1"/>
    </source>
</evidence>
<name>A0A6L9Y6K9_9BURK</name>
<feature type="coiled-coil region" evidence="1">
    <location>
        <begin position="59"/>
        <end position="100"/>
    </location>
</feature>
<dbReference type="RefSeq" id="WP_163764602.1">
    <property type="nucleotide sequence ID" value="NZ_JAAGYR010000013.1"/>
</dbReference>
<gene>
    <name evidence="3" type="ORF">F9B74_07165</name>
</gene>
<dbReference type="EMBL" id="JAAGYR010000013">
    <property type="protein sequence ID" value="NEN76100.1"/>
    <property type="molecule type" value="Genomic_DNA"/>
</dbReference>
<protein>
    <submittedName>
        <fullName evidence="3">Uncharacterized protein</fullName>
    </submittedName>
</protein>
<keyword evidence="2" id="KW-0472">Membrane</keyword>
<proteinExistence type="predicted"/>
<evidence type="ECO:0000256" key="2">
    <source>
        <dbReference type="SAM" id="Phobius"/>
    </source>
</evidence>
<dbReference type="AlphaFoldDB" id="A0A6L9Y6K9"/>
<reference evidence="3 4" key="1">
    <citation type="submission" date="2020-02" db="EMBL/GenBank/DDBJ databases">
        <title>Pelistega sp. NLN82 were isolated from wild rodents of the Hainan Island.</title>
        <authorList>
            <person name="Niu N."/>
            <person name="Zhou J."/>
        </authorList>
    </citation>
    <scope>NUCLEOTIDE SEQUENCE [LARGE SCALE GENOMIC DNA]</scope>
    <source>
        <strain evidence="3 4">NLN82</strain>
    </source>
</reference>
<organism evidence="3 4">
    <name type="scientific">Pelistega ratti</name>
    <dbReference type="NCBI Taxonomy" id="2652177"/>
    <lineage>
        <taxon>Bacteria</taxon>
        <taxon>Pseudomonadati</taxon>
        <taxon>Pseudomonadota</taxon>
        <taxon>Betaproteobacteria</taxon>
        <taxon>Burkholderiales</taxon>
        <taxon>Alcaligenaceae</taxon>
        <taxon>Pelistega</taxon>
    </lineage>
</organism>
<dbReference type="Proteomes" id="UP000477651">
    <property type="component" value="Unassembled WGS sequence"/>
</dbReference>
<comment type="caution">
    <text evidence="3">The sequence shown here is derived from an EMBL/GenBank/DDBJ whole genome shotgun (WGS) entry which is preliminary data.</text>
</comment>
<keyword evidence="2" id="KW-1133">Transmembrane helix</keyword>
<keyword evidence="4" id="KW-1185">Reference proteome</keyword>
<evidence type="ECO:0000256" key="1">
    <source>
        <dbReference type="SAM" id="Coils"/>
    </source>
</evidence>
<accession>A0A6L9Y6K9</accession>